<dbReference type="PANTHER" id="PTHR43204">
    <property type="entry name" value="ABC TRANSPORTER I FAMILY MEMBER 6, CHLOROPLASTIC"/>
    <property type="match status" value="1"/>
</dbReference>
<keyword evidence="6" id="KW-1185">Reference proteome</keyword>
<dbReference type="InterPro" id="IPR003593">
    <property type="entry name" value="AAA+_ATPase"/>
</dbReference>
<evidence type="ECO:0000256" key="3">
    <source>
        <dbReference type="ARBA" id="ARBA00022840"/>
    </source>
</evidence>
<dbReference type="PROSITE" id="PS50893">
    <property type="entry name" value="ABC_TRANSPORTER_2"/>
    <property type="match status" value="1"/>
</dbReference>
<evidence type="ECO:0000259" key="4">
    <source>
        <dbReference type="PROSITE" id="PS50893"/>
    </source>
</evidence>
<reference evidence="5" key="1">
    <citation type="submission" date="2024-02" db="EMBL/GenBank/DDBJ databases">
        <title>Draft genome sequence of new strains in genus Ureaplasma.</title>
        <authorList>
            <person name="Nakajima Y."/>
            <person name="Segawa T."/>
        </authorList>
    </citation>
    <scope>NUCLEOTIDE SEQUENCE [LARGE SCALE GENOMIC DNA]</scope>
    <source>
        <strain evidence="5">OM1</strain>
    </source>
</reference>
<name>A0ABP9U7P2_9BACT</name>
<comment type="similarity">
    <text evidence="1">Belongs to the ABC transporter superfamily. Ycf16 family.</text>
</comment>
<dbReference type="NCBIfam" id="TIGR01978">
    <property type="entry name" value="sufC"/>
    <property type="match status" value="1"/>
</dbReference>
<sequence>MKKLEIKQLNVEIENRLILHDLNLTINKGETVLILGPNGHGKSTLLKTIMHHYSTKITGGHIYFDEHNTNEWTTDKIANYGVYLSNQYPIDIPGVNMLELIRTEIQKNDEKVSVLKLYKELNKRMNKLNMSEELLKRSINENFSGGERKKSEILQMQVLNPDFILLDEIDSGLDVDAVNVIADALIEEKKNGKAILYISHNDKLLSELVPDKVIVLINGTIKEVGGAELADEINSIGYLEYAKKKGWDIAKDKSDDDFLKGTLSGYACSGK</sequence>
<evidence type="ECO:0000313" key="5">
    <source>
        <dbReference type="EMBL" id="GAA5414680.1"/>
    </source>
</evidence>
<dbReference type="EMBL" id="BAABQM010000002">
    <property type="protein sequence ID" value="GAA5414680.1"/>
    <property type="molecule type" value="Genomic_DNA"/>
</dbReference>
<dbReference type="RefSeq" id="WP_353289841.1">
    <property type="nucleotide sequence ID" value="NZ_BAABQM010000002.1"/>
</dbReference>
<dbReference type="Proteomes" id="UP001449582">
    <property type="component" value="Unassembled WGS sequence"/>
</dbReference>
<keyword evidence="2" id="KW-0547">Nucleotide-binding</keyword>
<evidence type="ECO:0000313" key="6">
    <source>
        <dbReference type="Proteomes" id="UP001449582"/>
    </source>
</evidence>
<proteinExistence type="inferred from homology"/>
<feature type="domain" description="ABC transporter" evidence="4">
    <location>
        <begin position="4"/>
        <end position="243"/>
    </location>
</feature>
<gene>
    <name evidence="5" type="primary">sufC</name>
    <name evidence="5" type="ORF">UREOM_3910</name>
</gene>
<protein>
    <submittedName>
        <fullName evidence="5">Fe-S cluster assembly ATPase SufC</fullName>
    </submittedName>
</protein>
<dbReference type="Gene3D" id="3.40.50.300">
    <property type="entry name" value="P-loop containing nucleotide triphosphate hydrolases"/>
    <property type="match status" value="1"/>
</dbReference>
<dbReference type="Pfam" id="PF00005">
    <property type="entry name" value="ABC_tran"/>
    <property type="match status" value="1"/>
</dbReference>
<dbReference type="SMART" id="SM00382">
    <property type="entry name" value="AAA"/>
    <property type="match status" value="1"/>
</dbReference>
<dbReference type="InterPro" id="IPR010230">
    <property type="entry name" value="FeS-cluster_ATPase_SufC"/>
</dbReference>
<dbReference type="PANTHER" id="PTHR43204:SF1">
    <property type="entry name" value="ABC TRANSPORTER I FAMILY MEMBER 6, CHLOROPLASTIC"/>
    <property type="match status" value="1"/>
</dbReference>
<evidence type="ECO:0000256" key="1">
    <source>
        <dbReference type="ARBA" id="ARBA00006216"/>
    </source>
</evidence>
<accession>A0ABP9U7P2</accession>
<dbReference type="SUPFAM" id="SSF52540">
    <property type="entry name" value="P-loop containing nucleoside triphosphate hydrolases"/>
    <property type="match status" value="1"/>
</dbReference>
<comment type="caution">
    <text evidence="5">The sequence shown here is derived from an EMBL/GenBank/DDBJ whole genome shotgun (WGS) entry which is preliminary data.</text>
</comment>
<organism evidence="5 6">
    <name type="scientific">Ureaplasma ceti</name>
    <dbReference type="NCBI Taxonomy" id="3119530"/>
    <lineage>
        <taxon>Bacteria</taxon>
        <taxon>Bacillati</taxon>
        <taxon>Mycoplasmatota</taxon>
        <taxon>Mycoplasmoidales</taxon>
        <taxon>Mycoplasmoidaceae</taxon>
        <taxon>Ureaplasma</taxon>
    </lineage>
</organism>
<keyword evidence="3" id="KW-0067">ATP-binding</keyword>
<dbReference type="InterPro" id="IPR027417">
    <property type="entry name" value="P-loop_NTPase"/>
</dbReference>
<evidence type="ECO:0000256" key="2">
    <source>
        <dbReference type="ARBA" id="ARBA00022741"/>
    </source>
</evidence>
<dbReference type="InterPro" id="IPR003439">
    <property type="entry name" value="ABC_transporter-like_ATP-bd"/>
</dbReference>